<organism evidence="1 2">
    <name type="scientific">Gymnopilus junonius</name>
    <name type="common">Spectacular rustgill mushroom</name>
    <name type="synonym">Gymnopilus spectabilis subsp. junonius</name>
    <dbReference type="NCBI Taxonomy" id="109634"/>
    <lineage>
        <taxon>Eukaryota</taxon>
        <taxon>Fungi</taxon>
        <taxon>Dikarya</taxon>
        <taxon>Basidiomycota</taxon>
        <taxon>Agaricomycotina</taxon>
        <taxon>Agaricomycetes</taxon>
        <taxon>Agaricomycetidae</taxon>
        <taxon>Agaricales</taxon>
        <taxon>Agaricineae</taxon>
        <taxon>Hymenogastraceae</taxon>
        <taxon>Gymnopilus</taxon>
    </lineage>
</organism>
<name>A0A9P5THN9_GYMJU</name>
<evidence type="ECO:0000313" key="2">
    <source>
        <dbReference type="Proteomes" id="UP000724874"/>
    </source>
</evidence>
<dbReference type="Proteomes" id="UP000724874">
    <property type="component" value="Unassembled WGS sequence"/>
</dbReference>
<reference evidence="1" key="1">
    <citation type="submission" date="2020-11" db="EMBL/GenBank/DDBJ databases">
        <authorList>
            <consortium name="DOE Joint Genome Institute"/>
            <person name="Ahrendt S."/>
            <person name="Riley R."/>
            <person name="Andreopoulos W."/>
            <person name="LaButti K."/>
            <person name="Pangilinan J."/>
            <person name="Ruiz-duenas F.J."/>
            <person name="Barrasa J.M."/>
            <person name="Sanchez-Garcia M."/>
            <person name="Camarero S."/>
            <person name="Miyauchi S."/>
            <person name="Serrano A."/>
            <person name="Linde D."/>
            <person name="Babiker R."/>
            <person name="Drula E."/>
            <person name="Ayuso-Fernandez I."/>
            <person name="Pacheco R."/>
            <person name="Padilla G."/>
            <person name="Ferreira P."/>
            <person name="Barriuso J."/>
            <person name="Kellner H."/>
            <person name="Castanera R."/>
            <person name="Alfaro M."/>
            <person name="Ramirez L."/>
            <person name="Pisabarro A.G."/>
            <person name="Kuo A."/>
            <person name="Tritt A."/>
            <person name="Lipzen A."/>
            <person name="He G."/>
            <person name="Yan M."/>
            <person name="Ng V."/>
            <person name="Cullen D."/>
            <person name="Martin F."/>
            <person name="Rosso M.-N."/>
            <person name="Henrissat B."/>
            <person name="Hibbett D."/>
            <person name="Martinez A.T."/>
            <person name="Grigoriev I.V."/>
        </authorList>
    </citation>
    <scope>NUCLEOTIDE SEQUENCE</scope>
    <source>
        <strain evidence="1">AH 44721</strain>
    </source>
</reference>
<keyword evidence="2" id="KW-1185">Reference proteome</keyword>
<sequence>MEFGTPLLSILYQTSVPSTLLLVPALICRLLTYTTTFLLLPQAYLRQPSVSIYDLVSGQCLHTLPHQHKPSKIAEGSIACDVESSWFRL</sequence>
<dbReference type="AlphaFoldDB" id="A0A9P5THN9"/>
<evidence type="ECO:0000313" key="1">
    <source>
        <dbReference type="EMBL" id="KAF8882054.1"/>
    </source>
</evidence>
<accession>A0A9P5THN9</accession>
<gene>
    <name evidence="1" type="ORF">CPB84DRAFT_1791286</name>
</gene>
<proteinExistence type="predicted"/>
<comment type="caution">
    <text evidence="1">The sequence shown here is derived from an EMBL/GenBank/DDBJ whole genome shotgun (WGS) entry which is preliminary data.</text>
</comment>
<protein>
    <submittedName>
        <fullName evidence="1">Uncharacterized protein</fullName>
    </submittedName>
</protein>
<dbReference type="EMBL" id="JADNYJ010000126">
    <property type="protein sequence ID" value="KAF8882054.1"/>
    <property type="molecule type" value="Genomic_DNA"/>
</dbReference>